<dbReference type="GO" id="GO:0046872">
    <property type="term" value="F:metal ion binding"/>
    <property type="evidence" value="ECO:0007669"/>
    <property type="project" value="UniProtKB-KW"/>
</dbReference>
<dbReference type="AlphaFoldDB" id="A0A1M5ZDG3"/>
<dbReference type="Pfam" id="PF24827">
    <property type="entry name" value="AstE_AspA_cat"/>
    <property type="match status" value="1"/>
</dbReference>
<dbReference type="EMBL" id="FQXK01000017">
    <property type="protein sequence ID" value="SHI22260.1"/>
    <property type="molecule type" value="Genomic_DNA"/>
</dbReference>
<organism evidence="6 7">
    <name type="scientific">Butyrivibrio fibrisolvens DSM 3071</name>
    <dbReference type="NCBI Taxonomy" id="1121131"/>
    <lineage>
        <taxon>Bacteria</taxon>
        <taxon>Bacillati</taxon>
        <taxon>Bacillota</taxon>
        <taxon>Clostridia</taxon>
        <taxon>Lachnospirales</taxon>
        <taxon>Lachnospiraceae</taxon>
        <taxon>Butyrivibrio</taxon>
    </lineage>
</organism>
<dbReference type="GeneID" id="89509672"/>
<dbReference type="Gene3D" id="3.40.630.10">
    <property type="entry name" value="Zn peptidases"/>
    <property type="match status" value="1"/>
</dbReference>
<gene>
    <name evidence="6" type="ORF">SAMN02745229_02164</name>
</gene>
<dbReference type="CDD" id="cd06253">
    <property type="entry name" value="M14_ASTE_ASPA-like"/>
    <property type="match status" value="1"/>
</dbReference>
<evidence type="ECO:0000259" key="5">
    <source>
        <dbReference type="Pfam" id="PF24827"/>
    </source>
</evidence>
<evidence type="ECO:0000313" key="7">
    <source>
        <dbReference type="Proteomes" id="UP000184278"/>
    </source>
</evidence>
<keyword evidence="3" id="KW-0378">Hydrolase</keyword>
<comment type="cofactor">
    <cofactor evidence="1">
        <name>Zn(2+)</name>
        <dbReference type="ChEBI" id="CHEBI:29105"/>
    </cofactor>
</comment>
<reference evidence="7" key="1">
    <citation type="submission" date="2016-11" db="EMBL/GenBank/DDBJ databases">
        <authorList>
            <person name="Varghese N."/>
            <person name="Submissions S."/>
        </authorList>
    </citation>
    <scope>NUCLEOTIDE SEQUENCE [LARGE SCALE GENOMIC DNA]</scope>
    <source>
        <strain evidence="7">DSM 3071</strain>
    </source>
</reference>
<sequence>MIETISDIVRFPLPVGEDFFIKRHRFEAGGKDKKRICIVTGIHGDELEGQFVCYEVARQIKKAADKLSGIVDIYPAMNPFGIDSISRGIPAFDLDMNRIFPGSIDGDMNEYLASEIIKELTGADLVLDIHASNIFLTEVPQIRINEVSASSLLPLAVKSNMDLIWIHGNSTVLESTMAYSLNSVGTKTLVVEMGVGMRITRQYGEQLTSGIFSLMSELGIWKGDVDNIKKPIIAQDSDGTDVCFLNASCTGVYIKEKEHGALVSKGDLVGRIISPLSGDVLEDVRAPEDGLLFTVREYPIVDEGSLMGRILRKKVLLENKK</sequence>
<dbReference type="SUPFAM" id="SSF53187">
    <property type="entry name" value="Zn-dependent exopeptidases"/>
    <property type="match status" value="1"/>
</dbReference>
<dbReference type="OrthoDB" id="9782876at2"/>
<evidence type="ECO:0000256" key="1">
    <source>
        <dbReference type="ARBA" id="ARBA00001947"/>
    </source>
</evidence>
<dbReference type="InterPro" id="IPR055438">
    <property type="entry name" value="AstE_AspA_cat"/>
</dbReference>
<protein>
    <recommendedName>
        <fullName evidence="5">Succinylglutamate desuccinylase/Aspartoacylase catalytic domain-containing protein</fullName>
    </recommendedName>
</protein>
<dbReference type="InterPro" id="IPR053138">
    <property type="entry name" value="N-alpha-Ac-DABA_deacetylase"/>
</dbReference>
<name>A0A1M5ZDG3_BUTFI</name>
<proteinExistence type="predicted"/>
<evidence type="ECO:0000256" key="3">
    <source>
        <dbReference type="ARBA" id="ARBA00022801"/>
    </source>
</evidence>
<dbReference type="STRING" id="1121131.SAMN02745229_02164"/>
<dbReference type="PANTHER" id="PTHR37326:SF1">
    <property type="entry name" value="BLL3975 PROTEIN"/>
    <property type="match status" value="1"/>
</dbReference>
<dbReference type="RefSeq" id="WP_073387675.1">
    <property type="nucleotide sequence ID" value="NZ_FQXK01000017.1"/>
</dbReference>
<keyword evidence="7" id="KW-1185">Reference proteome</keyword>
<accession>A0A1M5ZDG3</accession>
<dbReference type="Proteomes" id="UP000184278">
    <property type="component" value="Unassembled WGS sequence"/>
</dbReference>
<dbReference type="PANTHER" id="PTHR37326">
    <property type="entry name" value="BLL3975 PROTEIN"/>
    <property type="match status" value="1"/>
</dbReference>
<dbReference type="GO" id="GO:0016788">
    <property type="term" value="F:hydrolase activity, acting on ester bonds"/>
    <property type="evidence" value="ECO:0007669"/>
    <property type="project" value="InterPro"/>
</dbReference>
<evidence type="ECO:0000256" key="2">
    <source>
        <dbReference type="ARBA" id="ARBA00022723"/>
    </source>
</evidence>
<keyword evidence="4" id="KW-0862">Zinc</keyword>
<evidence type="ECO:0000256" key="4">
    <source>
        <dbReference type="ARBA" id="ARBA00022833"/>
    </source>
</evidence>
<feature type="domain" description="Succinylglutamate desuccinylase/Aspartoacylase catalytic" evidence="5">
    <location>
        <begin position="34"/>
        <end position="217"/>
    </location>
</feature>
<evidence type="ECO:0000313" key="6">
    <source>
        <dbReference type="EMBL" id="SHI22260.1"/>
    </source>
</evidence>
<keyword evidence="2" id="KW-0479">Metal-binding</keyword>